<comment type="function">
    <text evidence="8">Stores iron in a soluble, non-toxic, readily available form. Important for iron homeostasis. Iron is taken up in the ferrous form and deposited as ferric hydroxides after oxidation.</text>
</comment>
<dbReference type="GO" id="GO:0008199">
    <property type="term" value="F:ferric iron binding"/>
    <property type="evidence" value="ECO:0007669"/>
    <property type="project" value="InterPro"/>
</dbReference>
<dbReference type="SUPFAM" id="SSF47240">
    <property type="entry name" value="Ferritin-like"/>
    <property type="match status" value="1"/>
</dbReference>
<dbReference type="Proteomes" id="UP000028990">
    <property type="component" value="Unassembled WGS sequence"/>
</dbReference>
<dbReference type="GO" id="GO:0008198">
    <property type="term" value="F:ferrous iron binding"/>
    <property type="evidence" value="ECO:0007669"/>
    <property type="project" value="TreeGrafter"/>
</dbReference>
<feature type="binding site" evidence="7">
    <location>
        <position position="41"/>
    </location>
    <ligand>
        <name>Fe cation</name>
        <dbReference type="ChEBI" id="CHEBI:24875"/>
        <label>1</label>
    </ligand>
</feature>
<evidence type="ECO:0000313" key="11">
    <source>
        <dbReference type="Proteomes" id="UP000028990"/>
    </source>
</evidence>
<evidence type="ECO:0000256" key="1">
    <source>
        <dbReference type="ARBA" id="ARBA00004419"/>
    </source>
</evidence>
<dbReference type="GO" id="GO:0006879">
    <property type="term" value="P:intracellular iron ion homeostasis"/>
    <property type="evidence" value="ECO:0007669"/>
    <property type="project" value="UniProtKB-KW"/>
</dbReference>
<dbReference type="Pfam" id="PF00210">
    <property type="entry name" value="Ferritin"/>
    <property type="match status" value="1"/>
</dbReference>
<gene>
    <name evidence="10" type="ORF">H920_03041</name>
</gene>
<dbReference type="PANTHER" id="PTHR11431">
    <property type="entry name" value="FERRITIN"/>
    <property type="match status" value="1"/>
</dbReference>
<protein>
    <recommendedName>
        <fullName evidence="8">Ferritin</fullName>
    </recommendedName>
</protein>
<dbReference type="EMBL" id="KN121761">
    <property type="protein sequence ID" value="KFO35540.1"/>
    <property type="molecule type" value="Genomic_DNA"/>
</dbReference>
<evidence type="ECO:0000256" key="5">
    <source>
        <dbReference type="ARBA" id="ARBA00023004"/>
    </source>
</evidence>
<feature type="binding site" evidence="7">
    <location>
        <position position="75"/>
    </location>
    <ligand>
        <name>Fe cation</name>
        <dbReference type="ChEBI" id="CHEBI:24875"/>
        <label>1</label>
    </ligand>
</feature>
<organism evidence="10 11">
    <name type="scientific">Fukomys damarensis</name>
    <name type="common">Damaraland mole rat</name>
    <name type="synonym">Cryptomys damarensis</name>
    <dbReference type="NCBI Taxonomy" id="885580"/>
    <lineage>
        <taxon>Eukaryota</taxon>
        <taxon>Metazoa</taxon>
        <taxon>Chordata</taxon>
        <taxon>Craniata</taxon>
        <taxon>Vertebrata</taxon>
        <taxon>Euteleostomi</taxon>
        <taxon>Mammalia</taxon>
        <taxon>Eutheria</taxon>
        <taxon>Euarchontoglires</taxon>
        <taxon>Glires</taxon>
        <taxon>Rodentia</taxon>
        <taxon>Hystricomorpha</taxon>
        <taxon>Bathyergidae</taxon>
        <taxon>Fukomys</taxon>
    </lineage>
</organism>
<name>A0A091DZ06_FUKDA</name>
<dbReference type="GO" id="GO:0004322">
    <property type="term" value="F:ferroxidase activity"/>
    <property type="evidence" value="ECO:0007669"/>
    <property type="project" value="UniProtKB-EC"/>
</dbReference>
<evidence type="ECO:0000256" key="4">
    <source>
        <dbReference type="ARBA" id="ARBA00022723"/>
    </source>
</evidence>
<keyword evidence="11" id="KW-1185">Reference proteome</keyword>
<evidence type="ECO:0000259" key="9">
    <source>
        <dbReference type="PROSITE" id="PS50905"/>
    </source>
</evidence>
<accession>A0A091DZ06</accession>
<evidence type="ECO:0000256" key="7">
    <source>
        <dbReference type="PIRSR" id="PIRSR601519-1"/>
    </source>
</evidence>
<keyword evidence="5 7" id="KW-0408">Iron</keyword>
<keyword evidence="3 8" id="KW-0409">Iron storage</keyword>
<evidence type="ECO:0000256" key="3">
    <source>
        <dbReference type="ARBA" id="ARBA00022434"/>
    </source>
</evidence>
<reference evidence="10 11" key="1">
    <citation type="submission" date="2013-11" db="EMBL/GenBank/DDBJ databases">
        <title>The Damaraland mole rat (Fukomys damarensis) genome and evolution of African mole rats.</title>
        <authorList>
            <person name="Gladyshev V.N."/>
            <person name="Fang X."/>
        </authorList>
    </citation>
    <scope>NUCLEOTIDE SEQUENCE [LARGE SCALE GENOMIC DNA]</scope>
    <source>
        <tissue evidence="10">Liver</tissue>
    </source>
</reference>
<dbReference type="STRING" id="885580.ENSFDAP00000009914"/>
<dbReference type="Gene3D" id="1.20.1260.10">
    <property type="match status" value="1"/>
</dbReference>
<dbReference type="InterPro" id="IPR012347">
    <property type="entry name" value="Ferritin-like"/>
</dbReference>
<dbReference type="GO" id="GO:0006826">
    <property type="term" value="P:iron ion transport"/>
    <property type="evidence" value="ECO:0007669"/>
    <property type="project" value="InterPro"/>
</dbReference>
<evidence type="ECO:0000256" key="8">
    <source>
        <dbReference type="RuleBase" id="RU361145"/>
    </source>
</evidence>
<comment type="subcellular location">
    <subcellularLocation>
        <location evidence="1">Cytoplasmic vesicle</location>
        <location evidence="1">Autophagosome</location>
    </subcellularLocation>
</comment>
<feature type="domain" description="Ferritin-like diiron" evidence="9">
    <location>
        <begin position="1"/>
        <end position="93"/>
    </location>
</feature>
<evidence type="ECO:0000313" key="10">
    <source>
        <dbReference type="EMBL" id="KFO35540.1"/>
    </source>
</evidence>
<dbReference type="GO" id="GO:0005776">
    <property type="term" value="C:autophagosome"/>
    <property type="evidence" value="ECO:0007669"/>
    <property type="project" value="UniProtKB-SubCell"/>
</dbReference>
<sequence length="95" mass="10886">MVQTREIPKDEPALKLRDIKKPDHDNLEDGLNVIEYALHLEKSVNQALLELHKLDTDKNGLHVCDFNEDALPNEQVKSIKELGDHVTNWHGRVSL</sequence>
<dbReference type="InterPro" id="IPR009040">
    <property type="entry name" value="Ferritin-like_diiron"/>
</dbReference>
<dbReference type="PANTHER" id="PTHR11431:SF37">
    <property type="entry name" value="FERRITIN HEAVY CHAIN"/>
    <property type="match status" value="1"/>
</dbReference>
<proteinExistence type="inferred from homology"/>
<comment type="catalytic activity">
    <reaction evidence="6">
        <text>4 Fe(2+) + O2 + 4 H(+) = 4 Fe(3+) + 2 H2O</text>
        <dbReference type="Rhea" id="RHEA:11148"/>
        <dbReference type="ChEBI" id="CHEBI:15377"/>
        <dbReference type="ChEBI" id="CHEBI:15378"/>
        <dbReference type="ChEBI" id="CHEBI:15379"/>
        <dbReference type="ChEBI" id="CHEBI:29033"/>
        <dbReference type="ChEBI" id="CHEBI:29034"/>
        <dbReference type="EC" id="1.16.3.1"/>
    </reaction>
</comment>
<evidence type="ECO:0000256" key="2">
    <source>
        <dbReference type="ARBA" id="ARBA00007513"/>
    </source>
</evidence>
<evidence type="ECO:0000256" key="6">
    <source>
        <dbReference type="ARBA" id="ARBA00047990"/>
    </source>
</evidence>
<dbReference type="PROSITE" id="PS50905">
    <property type="entry name" value="FERRITIN_LIKE"/>
    <property type="match status" value="1"/>
</dbReference>
<dbReference type="InterPro" id="IPR009078">
    <property type="entry name" value="Ferritin-like_SF"/>
</dbReference>
<comment type="similarity">
    <text evidence="2 8">Belongs to the ferritin family.</text>
</comment>
<keyword evidence="4 7" id="KW-0479">Metal-binding</keyword>
<dbReference type="InterPro" id="IPR008331">
    <property type="entry name" value="Ferritin_DPS_dom"/>
</dbReference>
<dbReference type="AlphaFoldDB" id="A0A091DZ06"/>
<dbReference type="InterPro" id="IPR001519">
    <property type="entry name" value="Ferritin"/>
</dbReference>